<dbReference type="RefSeq" id="WP_124144644.1">
    <property type="nucleotide sequence ID" value="NZ_CAWOKI010000030.1"/>
</dbReference>
<evidence type="ECO:0000313" key="1">
    <source>
        <dbReference type="EMBL" id="RQH27482.1"/>
    </source>
</evidence>
<dbReference type="EMBL" id="RCBY01000251">
    <property type="protein sequence ID" value="RQH27482.1"/>
    <property type="molecule type" value="Genomic_DNA"/>
</dbReference>
<protein>
    <submittedName>
        <fullName evidence="1">Uncharacterized protein</fullName>
    </submittedName>
</protein>
<sequence>MSLNIQGIVSSVKEELAPQFEEKLRSYLVQQDREWLIEQIIRLTLDSLYIKKKDIKAIQEQKAQERLSRIERLKDMALDREKLDNFLKKHEKRDRNQLIEAGYLINNPPEKGTDLITEKYRSNQGNELLLLAKDVLFALLFGDESNHVKFTRFEQELLTLTVPRFKSESLNFMKATTEISGLGTWQDPDSVSNDSRADNIILQVEYGEIEGELIGDGIVTSLSLINNLEINEQILYARMINVEQSTLIT</sequence>
<dbReference type="OrthoDB" id="1414930at2"/>
<name>A0A3N6P2B2_9CYAN</name>
<evidence type="ECO:0000313" key="2">
    <source>
        <dbReference type="Proteomes" id="UP000269154"/>
    </source>
</evidence>
<dbReference type="Proteomes" id="UP000269154">
    <property type="component" value="Unassembled WGS sequence"/>
</dbReference>
<organism evidence="1 2">
    <name type="scientific">Okeania hirsuta</name>
    <dbReference type="NCBI Taxonomy" id="1458930"/>
    <lineage>
        <taxon>Bacteria</taxon>
        <taxon>Bacillati</taxon>
        <taxon>Cyanobacteriota</taxon>
        <taxon>Cyanophyceae</taxon>
        <taxon>Oscillatoriophycideae</taxon>
        <taxon>Oscillatoriales</taxon>
        <taxon>Microcoleaceae</taxon>
        <taxon>Okeania</taxon>
    </lineage>
</organism>
<reference evidence="1 2" key="1">
    <citation type="journal article" date="2018" name="ACS Chem. Biol.">
        <title>Ketoreductase domain dysfunction expands chemodiversity: malyngamide biosynthesis in the cyanobacterium Okeania hirsuta.</title>
        <authorList>
            <person name="Moss N.A."/>
            <person name="Leao T."/>
            <person name="Rankin M."/>
            <person name="McCullough T.M."/>
            <person name="Qu P."/>
            <person name="Korobeynikov A."/>
            <person name="Smith J.L."/>
            <person name="Gerwick L."/>
            <person name="Gerwick W.H."/>
        </authorList>
    </citation>
    <scope>NUCLEOTIDE SEQUENCE [LARGE SCALE GENOMIC DNA]</scope>
    <source>
        <strain evidence="1 2">PAB10Feb10-1</strain>
    </source>
</reference>
<dbReference type="AlphaFoldDB" id="A0A3N6P2B2"/>
<accession>A0A3N6P2B2</accession>
<gene>
    <name evidence="1" type="ORF">D5R40_27445</name>
</gene>
<comment type="caution">
    <text evidence="1">The sequence shown here is derived from an EMBL/GenBank/DDBJ whole genome shotgun (WGS) entry which is preliminary data.</text>
</comment>
<proteinExistence type="predicted"/>
<keyword evidence="2" id="KW-1185">Reference proteome</keyword>